<dbReference type="EMBL" id="AGNK02004508">
    <property type="status" value="NOT_ANNOTATED_CDS"/>
    <property type="molecule type" value="Genomic_DNA"/>
</dbReference>
<dbReference type="AlphaFoldDB" id="K3YFD7"/>
<keyword evidence="2" id="KW-1185">Reference proteome</keyword>
<reference evidence="1" key="2">
    <citation type="submission" date="2018-08" db="UniProtKB">
        <authorList>
            <consortium name="EnsemblPlants"/>
        </authorList>
    </citation>
    <scope>IDENTIFICATION</scope>
    <source>
        <strain evidence="1">Yugu1</strain>
    </source>
</reference>
<sequence>MAGQGRAPCSARSAVTKGCSLALQVLAPSESSVQGCREAIEMRLTLTSRPRLVS</sequence>
<evidence type="ECO:0000313" key="2">
    <source>
        <dbReference type="Proteomes" id="UP000004995"/>
    </source>
</evidence>
<dbReference type="EnsemblPlants" id="KQK98888">
    <property type="protein sequence ID" value="KQK98888"/>
    <property type="gene ID" value="SETIT_012955mg"/>
</dbReference>
<dbReference type="HOGENOM" id="CLU_3053999_0_0_1"/>
<dbReference type="Proteomes" id="UP000004995">
    <property type="component" value="Unassembled WGS sequence"/>
</dbReference>
<proteinExistence type="predicted"/>
<evidence type="ECO:0000313" key="1">
    <source>
        <dbReference type="EnsemblPlants" id="KQK98888"/>
    </source>
</evidence>
<reference evidence="2" key="1">
    <citation type="journal article" date="2012" name="Nat. Biotechnol.">
        <title>Reference genome sequence of the model plant Setaria.</title>
        <authorList>
            <person name="Bennetzen J.L."/>
            <person name="Schmutz J."/>
            <person name="Wang H."/>
            <person name="Percifield R."/>
            <person name="Hawkins J."/>
            <person name="Pontaroli A.C."/>
            <person name="Estep M."/>
            <person name="Feng L."/>
            <person name="Vaughn J.N."/>
            <person name="Grimwood J."/>
            <person name="Jenkins J."/>
            <person name="Barry K."/>
            <person name="Lindquist E."/>
            <person name="Hellsten U."/>
            <person name="Deshpande S."/>
            <person name="Wang X."/>
            <person name="Wu X."/>
            <person name="Mitros T."/>
            <person name="Triplett J."/>
            <person name="Yang X."/>
            <person name="Ye C.Y."/>
            <person name="Mauro-Herrera M."/>
            <person name="Wang L."/>
            <person name="Li P."/>
            <person name="Sharma M."/>
            <person name="Sharma R."/>
            <person name="Ronald P.C."/>
            <person name="Panaud O."/>
            <person name="Kellogg E.A."/>
            <person name="Brutnell T.P."/>
            <person name="Doust A.N."/>
            <person name="Tuskan G.A."/>
            <person name="Rokhsar D."/>
            <person name="Devos K.M."/>
        </authorList>
    </citation>
    <scope>NUCLEOTIDE SEQUENCE [LARGE SCALE GENOMIC DNA]</scope>
    <source>
        <strain evidence="2">cv. Yugu1</strain>
    </source>
</reference>
<protein>
    <submittedName>
        <fullName evidence="1">Uncharacterized protein</fullName>
    </submittedName>
</protein>
<dbReference type="InParanoid" id="K3YFD7"/>
<name>K3YFD7_SETIT</name>
<dbReference type="Gramene" id="KQK98888">
    <property type="protein sequence ID" value="KQK98888"/>
    <property type="gene ID" value="SETIT_012955mg"/>
</dbReference>
<organism evidence="1 2">
    <name type="scientific">Setaria italica</name>
    <name type="common">Foxtail millet</name>
    <name type="synonym">Panicum italicum</name>
    <dbReference type="NCBI Taxonomy" id="4555"/>
    <lineage>
        <taxon>Eukaryota</taxon>
        <taxon>Viridiplantae</taxon>
        <taxon>Streptophyta</taxon>
        <taxon>Embryophyta</taxon>
        <taxon>Tracheophyta</taxon>
        <taxon>Spermatophyta</taxon>
        <taxon>Magnoliopsida</taxon>
        <taxon>Liliopsida</taxon>
        <taxon>Poales</taxon>
        <taxon>Poaceae</taxon>
        <taxon>PACMAD clade</taxon>
        <taxon>Panicoideae</taxon>
        <taxon>Panicodae</taxon>
        <taxon>Paniceae</taxon>
        <taxon>Cenchrinae</taxon>
        <taxon>Setaria</taxon>
    </lineage>
</organism>
<accession>K3YFD7</accession>